<dbReference type="AlphaFoldDB" id="A0A4D7JN56"/>
<sequence>MLRSITRSLKLNNLNMKKYILLFAVLMAFISCESTEVVEDTEFKIVGDWKLTDFNYEMTQINIRDVFGEIRHDTSMAFIEVFDDSLIAEFKYNPQFLVESGDASYVYTRIYSDGDITKDTVHYENIMAGGEWNYVNNELHLWIDDDVRIGTVSFSGDKMFIDVDMESSTDIDGDYEYKREILQLEYQEL</sequence>
<dbReference type="EMBL" id="CP028923">
    <property type="protein sequence ID" value="QCK14132.1"/>
    <property type="molecule type" value="Genomic_DNA"/>
</dbReference>
<evidence type="ECO:0000313" key="1">
    <source>
        <dbReference type="EMBL" id="QCK14132.1"/>
    </source>
</evidence>
<organism evidence="1 2">
    <name type="scientific">Mangrovivirga cuniculi</name>
    <dbReference type="NCBI Taxonomy" id="2715131"/>
    <lineage>
        <taxon>Bacteria</taxon>
        <taxon>Pseudomonadati</taxon>
        <taxon>Bacteroidota</taxon>
        <taxon>Cytophagia</taxon>
        <taxon>Cytophagales</taxon>
        <taxon>Mangrovivirgaceae</taxon>
        <taxon>Mangrovivirga</taxon>
    </lineage>
</organism>
<reference evidence="1 2" key="1">
    <citation type="submission" date="2018-04" db="EMBL/GenBank/DDBJ databases">
        <title>Complete genome uncultured novel isolate.</title>
        <authorList>
            <person name="Merlino G."/>
        </authorList>
    </citation>
    <scope>NUCLEOTIDE SEQUENCE [LARGE SCALE GENOMIC DNA]</scope>
    <source>
        <strain evidence="2">R1DC9</strain>
    </source>
</reference>
<evidence type="ECO:0000313" key="2">
    <source>
        <dbReference type="Proteomes" id="UP000298616"/>
    </source>
</evidence>
<dbReference type="Proteomes" id="UP000298616">
    <property type="component" value="Chromosome"/>
</dbReference>
<protein>
    <recommendedName>
        <fullName evidence="3">Lipocalin-like domain-containing protein</fullName>
    </recommendedName>
</protein>
<evidence type="ECO:0008006" key="3">
    <source>
        <dbReference type="Google" id="ProtNLM"/>
    </source>
</evidence>
<name>A0A4D7JN56_9BACT</name>
<proteinExistence type="predicted"/>
<dbReference type="KEGG" id="fpf:DCC35_04925"/>
<gene>
    <name evidence="1" type="ORF">DCC35_04925</name>
</gene>
<keyword evidence="2" id="KW-1185">Reference proteome</keyword>
<dbReference type="PROSITE" id="PS51257">
    <property type="entry name" value="PROKAR_LIPOPROTEIN"/>
    <property type="match status" value="1"/>
</dbReference>
<accession>A0A4D7JN56</accession>